<dbReference type="Pfam" id="PF11700">
    <property type="entry name" value="ATG22"/>
    <property type="match status" value="1"/>
</dbReference>
<feature type="transmembrane region" description="Helical" evidence="7">
    <location>
        <begin position="356"/>
        <end position="381"/>
    </location>
</feature>
<dbReference type="Proteomes" id="UP000824132">
    <property type="component" value="Unassembled WGS sequence"/>
</dbReference>
<dbReference type="InterPro" id="IPR036259">
    <property type="entry name" value="MFS_trans_sf"/>
</dbReference>
<evidence type="ECO:0000256" key="5">
    <source>
        <dbReference type="ARBA" id="ARBA00023136"/>
    </source>
</evidence>
<accession>A0A9D2IC42</accession>
<gene>
    <name evidence="9" type="ORF">H9727_03355</name>
</gene>
<evidence type="ECO:0000259" key="8">
    <source>
        <dbReference type="PROSITE" id="PS50850"/>
    </source>
</evidence>
<comment type="caution">
    <text evidence="9">The sequence shown here is derived from an EMBL/GenBank/DDBJ whole genome shotgun (WGS) entry which is preliminary data.</text>
</comment>
<keyword evidence="4 7" id="KW-1133">Transmembrane helix</keyword>
<feature type="transmembrane region" description="Helical" evidence="7">
    <location>
        <begin position="263"/>
        <end position="285"/>
    </location>
</feature>
<evidence type="ECO:0000256" key="7">
    <source>
        <dbReference type="SAM" id="Phobius"/>
    </source>
</evidence>
<reference evidence="9" key="2">
    <citation type="submission" date="2021-04" db="EMBL/GenBank/DDBJ databases">
        <authorList>
            <person name="Gilroy R."/>
        </authorList>
    </citation>
    <scope>NUCLEOTIDE SEQUENCE</scope>
    <source>
        <strain evidence="9">CHK187-5294</strain>
    </source>
</reference>
<dbReference type="GO" id="GO:0005886">
    <property type="term" value="C:plasma membrane"/>
    <property type="evidence" value="ECO:0007669"/>
    <property type="project" value="UniProtKB-SubCell"/>
</dbReference>
<sequence>MKFKMTSLEKKWVLYDVGNSAFTLLVSTLIPIFFSLIAGDSEASATVYLGYATSIATAVVALLGPVLGAVSDLRGMRRRIFSIALLVGAVGCAVLGFIQHWIWFLALFVLAKSAYSLSLVVYDSMLCDVTTRERMDEVSSRGYAWGYIGSCIPFILCVVVYVLYEPSMLGVLDLMPAMVIIFLLTAVWWVGCSVPLWRNYRQAHYVEPGSHPVKAGIKSLGGTFKEMVKNKHILLFLLAFFFFIDGVYTIIDLAVAYGTDLGLNSAMLLLALLVTQIVAFPAAILLGMLSRKVKPEYLIIVCIVAYFFITVYAIFLQEEYQFWILAVCVGLFQGTIQAMSRSYFAKIIPHEKAGEYFGIYDIFGKGASFMGTFLVALVADISGRENYGVGALAVMFLIGLALFLVAVRFGKKSSAAGSVPAEEPMREGVADGAPVLTEEGSQPLPQERPQENGQDGSREK</sequence>
<feature type="transmembrane region" description="Helical" evidence="7">
    <location>
        <begin position="176"/>
        <end position="197"/>
    </location>
</feature>
<proteinExistence type="predicted"/>
<feature type="domain" description="Major facilitator superfamily (MFS) profile" evidence="8">
    <location>
        <begin position="1"/>
        <end position="414"/>
    </location>
</feature>
<dbReference type="InterPro" id="IPR020846">
    <property type="entry name" value="MFS_dom"/>
</dbReference>
<dbReference type="AlphaFoldDB" id="A0A9D2IC42"/>
<reference evidence="9" key="1">
    <citation type="journal article" date="2021" name="PeerJ">
        <title>Extensive microbial diversity within the chicken gut microbiome revealed by metagenomics and culture.</title>
        <authorList>
            <person name="Gilroy R."/>
            <person name="Ravi A."/>
            <person name="Getino M."/>
            <person name="Pursley I."/>
            <person name="Horton D.L."/>
            <person name="Alikhan N.F."/>
            <person name="Baker D."/>
            <person name="Gharbi K."/>
            <person name="Hall N."/>
            <person name="Watson M."/>
            <person name="Adriaenssens E.M."/>
            <person name="Foster-Nyarko E."/>
            <person name="Jarju S."/>
            <person name="Secka A."/>
            <person name="Antonio M."/>
            <person name="Oren A."/>
            <person name="Chaudhuri R.R."/>
            <person name="La Ragione R."/>
            <person name="Hildebrand F."/>
            <person name="Pallen M.J."/>
        </authorList>
    </citation>
    <scope>NUCLEOTIDE SEQUENCE</scope>
    <source>
        <strain evidence="9">CHK187-5294</strain>
    </source>
</reference>
<dbReference type="InterPro" id="IPR050495">
    <property type="entry name" value="ATG22/LtaA_families"/>
</dbReference>
<evidence type="ECO:0000256" key="3">
    <source>
        <dbReference type="ARBA" id="ARBA00022692"/>
    </source>
</evidence>
<feature type="transmembrane region" description="Helical" evidence="7">
    <location>
        <begin position="233"/>
        <end position="251"/>
    </location>
</feature>
<evidence type="ECO:0000256" key="2">
    <source>
        <dbReference type="ARBA" id="ARBA00022448"/>
    </source>
</evidence>
<feature type="transmembrane region" description="Helical" evidence="7">
    <location>
        <begin position="48"/>
        <end position="68"/>
    </location>
</feature>
<dbReference type="Gene3D" id="1.20.1250.20">
    <property type="entry name" value="MFS general substrate transporter like domains"/>
    <property type="match status" value="1"/>
</dbReference>
<keyword evidence="3 7" id="KW-0812">Transmembrane</keyword>
<protein>
    <submittedName>
        <fullName evidence="9">MFS transporter</fullName>
    </submittedName>
</protein>
<evidence type="ECO:0000256" key="1">
    <source>
        <dbReference type="ARBA" id="ARBA00004651"/>
    </source>
</evidence>
<feature type="transmembrane region" description="Helical" evidence="7">
    <location>
        <begin position="80"/>
        <end position="98"/>
    </location>
</feature>
<feature type="transmembrane region" description="Helical" evidence="7">
    <location>
        <begin position="104"/>
        <end position="122"/>
    </location>
</feature>
<feature type="transmembrane region" description="Helical" evidence="7">
    <location>
        <begin position="297"/>
        <end position="316"/>
    </location>
</feature>
<dbReference type="PROSITE" id="PS50850">
    <property type="entry name" value="MFS"/>
    <property type="match status" value="1"/>
</dbReference>
<keyword evidence="2" id="KW-0813">Transport</keyword>
<dbReference type="GO" id="GO:0022857">
    <property type="term" value="F:transmembrane transporter activity"/>
    <property type="evidence" value="ECO:0007669"/>
    <property type="project" value="InterPro"/>
</dbReference>
<evidence type="ECO:0000256" key="6">
    <source>
        <dbReference type="SAM" id="MobiDB-lite"/>
    </source>
</evidence>
<feature type="region of interest" description="Disordered" evidence="6">
    <location>
        <begin position="415"/>
        <end position="460"/>
    </location>
</feature>
<evidence type="ECO:0000256" key="4">
    <source>
        <dbReference type="ARBA" id="ARBA00022989"/>
    </source>
</evidence>
<name>A0A9D2IC42_9FIRM</name>
<feature type="compositionally biased region" description="Polar residues" evidence="6">
    <location>
        <begin position="451"/>
        <end position="460"/>
    </location>
</feature>
<feature type="transmembrane region" description="Helical" evidence="7">
    <location>
        <begin position="12"/>
        <end position="36"/>
    </location>
</feature>
<evidence type="ECO:0000313" key="10">
    <source>
        <dbReference type="Proteomes" id="UP000824132"/>
    </source>
</evidence>
<dbReference type="PANTHER" id="PTHR23519:SF1">
    <property type="entry name" value="AUTOPHAGY-RELATED PROTEIN 22"/>
    <property type="match status" value="1"/>
</dbReference>
<dbReference type="InterPro" id="IPR024671">
    <property type="entry name" value="Atg22-like"/>
</dbReference>
<comment type="subcellular location">
    <subcellularLocation>
        <location evidence="1">Cell membrane</location>
        <topology evidence="1">Multi-pass membrane protein</topology>
    </subcellularLocation>
</comment>
<feature type="transmembrane region" description="Helical" evidence="7">
    <location>
        <begin position="387"/>
        <end position="407"/>
    </location>
</feature>
<feature type="transmembrane region" description="Helical" evidence="7">
    <location>
        <begin position="143"/>
        <end position="164"/>
    </location>
</feature>
<dbReference type="EMBL" id="DXCL01000021">
    <property type="protein sequence ID" value="HIZ03300.1"/>
    <property type="molecule type" value="Genomic_DNA"/>
</dbReference>
<organism evidence="9 10">
    <name type="scientific">Candidatus Borkfalkia avistercoris</name>
    <dbReference type="NCBI Taxonomy" id="2838504"/>
    <lineage>
        <taxon>Bacteria</taxon>
        <taxon>Bacillati</taxon>
        <taxon>Bacillota</taxon>
        <taxon>Clostridia</taxon>
        <taxon>Christensenellales</taxon>
        <taxon>Christensenellaceae</taxon>
        <taxon>Candidatus Borkfalkia</taxon>
    </lineage>
</organism>
<evidence type="ECO:0000313" key="9">
    <source>
        <dbReference type="EMBL" id="HIZ03300.1"/>
    </source>
</evidence>
<dbReference type="SUPFAM" id="SSF103473">
    <property type="entry name" value="MFS general substrate transporter"/>
    <property type="match status" value="1"/>
</dbReference>
<keyword evidence="5 7" id="KW-0472">Membrane</keyword>
<feature type="transmembrane region" description="Helical" evidence="7">
    <location>
        <begin position="322"/>
        <end position="344"/>
    </location>
</feature>
<dbReference type="PANTHER" id="PTHR23519">
    <property type="entry name" value="AUTOPHAGY-RELATED PROTEIN 22"/>
    <property type="match status" value="1"/>
</dbReference>